<evidence type="ECO:0000256" key="9">
    <source>
        <dbReference type="SAM" id="Phobius"/>
    </source>
</evidence>
<comment type="similarity">
    <text evidence="2">Belongs to the COBRA family.</text>
</comment>
<evidence type="ECO:0000256" key="8">
    <source>
        <dbReference type="ARBA" id="ARBA00023288"/>
    </source>
</evidence>
<evidence type="ECO:0000313" key="12">
    <source>
        <dbReference type="RefSeq" id="XP_071906329.1"/>
    </source>
</evidence>
<accession>A0ABM4UGB7</accession>
<keyword evidence="8" id="KW-0449">Lipoprotein</keyword>
<comment type="subcellular location">
    <subcellularLocation>
        <location evidence="1">Cell membrane</location>
        <topology evidence="1">Lipid-anchor</topology>
        <topology evidence="1">GPI-anchor</topology>
    </subcellularLocation>
</comment>
<keyword evidence="4" id="KW-0336">GPI-anchor</keyword>
<dbReference type="PANTHER" id="PTHR31052">
    <property type="entry name" value="COBRA-LIKE PROTEIN 7"/>
    <property type="match status" value="1"/>
</dbReference>
<dbReference type="GeneID" id="113689684"/>
<keyword evidence="5" id="KW-0732">Signal</keyword>
<dbReference type="Proteomes" id="UP001652660">
    <property type="component" value="Chromosome 5c"/>
</dbReference>
<keyword evidence="6 9" id="KW-0472">Membrane</keyword>
<protein>
    <submittedName>
        <fullName evidence="12">COBRA-like protein 11</fullName>
    </submittedName>
</protein>
<dbReference type="PANTHER" id="PTHR31052:SF2">
    <property type="entry name" value="COBRA-LIKE PROTEIN 10"/>
    <property type="match status" value="1"/>
</dbReference>
<reference evidence="12" key="1">
    <citation type="submission" date="2025-08" db="UniProtKB">
        <authorList>
            <consortium name="RefSeq"/>
        </authorList>
    </citation>
    <scope>IDENTIFICATION</scope>
    <source>
        <tissue evidence="12">Leaves</tissue>
    </source>
</reference>
<evidence type="ECO:0000256" key="7">
    <source>
        <dbReference type="ARBA" id="ARBA00023180"/>
    </source>
</evidence>
<evidence type="ECO:0000313" key="11">
    <source>
        <dbReference type="Proteomes" id="UP001652660"/>
    </source>
</evidence>
<evidence type="ECO:0000259" key="10">
    <source>
        <dbReference type="Pfam" id="PF25079"/>
    </source>
</evidence>
<gene>
    <name evidence="12" type="primary">LOC113689684</name>
</gene>
<dbReference type="Pfam" id="PF04833">
    <property type="entry name" value="COBRA"/>
    <property type="match status" value="1"/>
</dbReference>
<dbReference type="InterPro" id="IPR056900">
    <property type="entry name" value="COB_C"/>
</dbReference>
<evidence type="ECO:0000256" key="5">
    <source>
        <dbReference type="ARBA" id="ARBA00022729"/>
    </source>
</evidence>
<feature type="domain" description="COBRA C-terminal" evidence="10">
    <location>
        <begin position="442"/>
        <end position="650"/>
    </location>
</feature>
<keyword evidence="3" id="KW-1003">Cell membrane</keyword>
<name>A0ABM4UGB7_COFAR</name>
<proteinExistence type="inferred from homology"/>
<keyword evidence="9" id="KW-0812">Transmembrane</keyword>
<keyword evidence="11" id="KW-1185">Reference proteome</keyword>
<dbReference type="RefSeq" id="XP_071906329.1">
    <property type="nucleotide sequence ID" value="XM_072050228.1"/>
</dbReference>
<evidence type="ECO:0000256" key="4">
    <source>
        <dbReference type="ARBA" id="ARBA00022622"/>
    </source>
</evidence>
<evidence type="ECO:0000256" key="3">
    <source>
        <dbReference type="ARBA" id="ARBA00022475"/>
    </source>
</evidence>
<organism evidence="11 12">
    <name type="scientific">Coffea arabica</name>
    <name type="common">Arabian coffee</name>
    <dbReference type="NCBI Taxonomy" id="13443"/>
    <lineage>
        <taxon>Eukaryota</taxon>
        <taxon>Viridiplantae</taxon>
        <taxon>Streptophyta</taxon>
        <taxon>Embryophyta</taxon>
        <taxon>Tracheophyta</taxon>
        <taxon>Spermatophyta</taxon>
        <taxon>Magnoliopsida</taxon>
        <taxon>eudicotyledons</taxon>
        <taxon>Gunneridae</taxon>
        <taxon>Pentapetalae</taxon>
        <taxon>asterids</taxon>
        <taxon>lamiids</taxon>
        <taxon>Gentianales</taxon>
        <taxon>Rubiaceae</taxon>
        <taxon>Ixoroideae</taxon>
        <taxon>Gardenieae complex</taxon>
        <taxon>Bertiereae - Coffeeae clade</taxon>
        <taxon>Coffeeae</taxon>
        <taxon>Coffea</taxon>
    </lineage>
</organism>
<dbReference type="Pfam" id="PF25079">
    <property type="entry name" value="COB_C"/>
    <property type="match status" value="1"/>
</dbReference>
<evidence type="ECO:0000256" key="6">
    <source>
        <dbReference type="ARBA" id="ARBA00023136"/>
    </source>
</evidence>
<keyword evidence="7" id="KW-0325">Glycoprotein</keyword>
<evidence type="ECO:0000256" key="1">
    <source>
        <dbReference type="ARBA" id="ARBA00004609"/>
    </source>
</evidence>
<sequence>MRSKGMKITWNVVVAYLVLILFYHGLVICEAQDGLGLGLGGDSSGGGDGDGDGDGVAAPPPPGLDSCNGVYLSYSFDGREKIYPHVKNASAQAYSFTSILSLINTGSVELKAWQVKVGFQYNELLVSTDGGVLVGESEMPVPVGKNGTIFAGYPMTDLKTAIETAGDTTQIQVQVQIKGTMFGLKKGTPMPKNIKLLNDGYKCPPAKRQGSYMSVCCMRDPKFKVKIIKTRFSPRQYGDLNMVYDVLQAYQNKYFAQVTIDNNSPLGRLDHWNLTWNWMKNEFIYSMKGAYTHKRDPYDCIYGPQGQYYQDFDFSTVMSCSSRPIISDLPREKKDDDKVGKLPYCCKNGTLLPSVMNETESRAIFQLEVFKLPPDIQNKTSITPPQNWNITGVLNPTYKCGPPVRVDPTEFPDPSGLDSTTAAIASWQVTCNITRPKTKAAKCCVSYSAYYADSVIPCNTCACGCGETSRCDANAQALTLPPEALLVPFTNRTATAKAWAHLKKHKLPLKLPCPDNCGVSINWHIDSDYNTGFAARMTLFNWGENIFANWFAAIQMKKAYPGYEKVYSFNGTKLPDLNDIIFMQGLPGLNYLVGEVNGTHPTSPRVPGKQQSVISFSKKHTPHLNIAAGDGFPTKVIFNGEECALPTRLPQRSDGKRRSTLSFLPAIFIAIITFLLLADL</sequence>
<feature type="transmembrane region" description="Helical" evidence="9">
    <location>
        <begin position="660"/>
        <end position="678"/>
    </location>
</feature>
<keyword evidence="9" id="KW-1133">Transmembrane helix</keyword>
<dbReference type="InterPro" id="IPR006918">
    <property type="entry name" value="COBRA_pln"/>
</dbReference>
<evidence type="ECO:0000256" key="2">
    <source>
        <dbReference type="ARBA" id="ARBA00005507"/>
    </source>
</evidence>